<dbReference type="OrthoDB" id="28755at2759"/>
<sequence length="310" mass="34988">MASGMTVKRYLLLAFVVVVSTYLLLSFMQTPPYHGPSISLPARELDHSYVPRRKLDIVIATYREDLHELSTHLTAISLLPNIASLDANIIVYTKDANASADSILDHVSADHIVHLPNRGREGGTYLTHIIENWDDLAEHTLFIQAEIHNFGHFQRRLLEYFVPETGMLSLGFGGITCNLTDCTDPWNWHDDAGHLPRMYEEIYERPAPAEALLLSYKGQFIVSGKRIRSLNRYYYEYLREILESNKSAYSGKKSGTSAGNAPRFGYTLERAWGLIFGCADGRIAVECPGYWHRKAGGEDVGSYDAWRSIV</sequence>
<gene>
    <name evidence="1" type="ORF">P167DRAFT_568198</name>
</gene>
<dbReference type="EMBL" id="ML119169">
    <property type="protein sequence ID" value="RPB08081.1"/>
    <property type="molecule type" value="Genomic_DNA"/>
</dbReference>
<dbReference type="Pfam" id="PF11913">
    <property type="entry name" value="DUF3431"/>
    <property type="match status" value="1"/>
</dbReference>
<organism evidence="1 2">
    <name type="scientific">Morchella conica CCBAS932</name>
    <dbReference type="NCBI Taxonomy" id="1392247"/>
    <lineage>
        <taxon>Eukaryota</taxon>
        <taxon>Fungi</taxon>
        <taxon>Dikarya</taxon>
        <taxon>Ascomycota</taxon>
        <taxon>Pezizomycotina</taxon>
        <taxon>Pezizomycetes</taxon>
        <taxon>Pezizales</taxon>
        <taxon>Morchellaceae</taxon>
        <taxon>Morchella</taxon>
    </lineage>
</organism>
<dbReference type="PANTHER" id="PTHR37490">
    <property type="entry name" value="EXPRESSED PROTEIN"/>
    <property type="match status" value="1"/>
</dbReference>
<name>A0A3N4KI86_9PEZI</name>
<proteinExistence type="predicted"/>
<reference evidence="1 2" key="1">
    <citation type="journal article" date="2018" name="Nat. Ecol. Evol.">
        <title>Pezizomycetes genomes reveal the molecular basis of ectomycorrhizal truffle lifestyle.</title>
        <authorList>
            <person name="Murat C."/>
            <person name="Payen T."/>
            <person name="Noel B."/>
            <person name="Kuo A."/>
            <person name="Morin E."/>
            <person name="Chen J."/>
            <person name="Kohler A."/>
            <person name="Krizsan K."/>
            <person name="Balestrini R."/>
            <person name="Da Silva C."/>
            <person name="Montanini B."/>
            <person name="Hainaut M."/>
            <person name="Levati E."/>
            <person name="Barry K.W."/>
            <person name="Belfiori B."/>
            <person name="Cichocki N."/>
            <person name="Clum A."/>
            <person name="Dockter R.B."/>
            <person name="Fauchery L."/>
            <person name="Guy J."/>
            <person name="Iotti M."/>
            <person name="Le Tacon F."/>
            <person name="Lindquist E.A."/>
            <person name="Lipzen A."/>
            <person name="Malagnac F."/>
            <person name="Mello A."/>
            <person name="Molinier V."/>
            <person name="Miyauchi S."/>
            <person name="Poulain J."/>
            <person name="Riccioni C."/>
            <person name="Rubini A."/>
            <person name="Sitrit Y."/>
            <person name="Splivallo R."/>
            <person name="Traeger S."/>
            <person name="Wang M."/>
            <person name="Zifcakova L."/>
            <person name="Wipf D."/>
            <person name="Zambonelli A."/>
            <person name="Paolocci F."/>
            <person name="Nowrousian M."/>
            <person name="Ottonello S."/>
            <person name="Baldrian P."/>
            <person name="Spatafora J.W."/>
            <person name="Henrissat B."/>
            <person name="Nagy L.G."/>
            <person name="Aury J.M."/>
            <person name="Wincker P."/>
            <person name="Grigoriev I.V."/>
            <person name="Bonfante P."/>
            <person name="Martin F.M."/>
        </authorList>
    </citation>
    <scope>NUCLEOTIDE SEQUENCE [LARGE SCALE GENOMIC DNA]</scope>
    <source>
        <strain evidence="1 2">CCBAS932</strain>
    </source>
</reference>
<dbReference type="PANTHER" id="PTHR37490:SF1">
    <property type="entry name" value="GLYCOSYLTRANSFERASE 2-LIKE DOMAIN-CONTAINING PROTEIN"/>
    <property type="match status" value="1"/>
</dbReference>
<dbReference type="AlphaFoldDB" id="A0A3N4KI86"/>
<dbReference type="InParanoid" id="A0A3N4KI86"/>
<dbReference type="STRING" id="1392247.A0A3N4KI86"/>
<accession>A0A3N4KI86</accession>
<keyword evidence="2" id="KW-1185">Reference proteome</keyword>
<protein>
    <submittedName>
        <fullName evidence="1">Uncharacterized protein</fullName>
    </submittedName>
</protein>
<dbReference type="InterPro" id="IPR021838">
    <property type="entry name" value="DUF3431"/>
</dbReference>
<evidence type="ECO:0000313" key="2">
    <source>
        <dbReference type="Proteomes" id="UP000277580"/>
    </source>
</evidence>
<evidence type="ECO:0000313" key="1">
    <source>
        <dbReference type="EMBL" id="RPB08081.1"/>
    </source>
</evidence>
<dbReference type="Proteomes" id="UP000277580">
    <property type="component" value="Unassembled WGS sequence"/>
</dbReference>